<keyword evidence="2" id="KW-1185">Reference proteome</keyword>
<dbReference type="InterPro" id="IPR018644">
    <property type="entry name" value="DUF2071"/>
</dbReference>
<comment type="caution">
    <text evidence="1">The sequence shown here is derived from an EMBL/GenBank/DDBJ whole genome shotgun (WGS) entry which is preliminary data.</text>
</comment>
<dbReference type="Pfam" id="PF09844">
    <property type="entry name" value="DUF2071"/>
    <property type="match status" value="1"/>
</dbReference>
<protein>
    <recommendedName>
        <fullName evidence="3">DUF2071 domain-containing protein</fullName>
    </recommendedName>
</protein>
<dbReference type="InterPro" id="IPR023375">
    <property type="entry name" value="ADC_dom_sf"/>
</dbReference>
<dbReference type="EMBL" id="JAGIOF010000001">
    <property type="protein sequence ID" value="MBP2386353.1"/>
    <property type="molecule type" value="Genomic_DNA"/>
</dbReference>
<evidence type="ECO:0000313" key="2">
    <source>
        <dbReference type="Proteomes" id="UP001296993"/>
    </source>
</evidence>
<dbReference type="RefSeq" id="WP_209997263.1">
    <property type="nucleotide sequence ID" value="NZ_BAAAJY010000002.1"/>
</dbReference>
<reference evidence="1 2" key="1">
    <citation type="submission" date="2021-03" db="EMBL/GenBank/DDBJ databases">
        <title>Sequencing the genomes of 1000 actinobacteria strains.</title>
        <authorList>
            <person name="Klenk H.-P."/>
        </authorList>
    </citation>
    <scope>NUCLEOTIDE SEQUENCE [LARGE SCALE GENOMIC DNA]</scope>
    <source>
        <strain evidence="1 2">DSM 15797</strain>
    </source>
</reference>
<dbReference type="SUPFAM" id="SSF160104">
    <property type="entry name" value="Acetoacetate decarboxylase-like"/>
    <property type="match status" value="1"/>
</dbReference>
<organism evidence="1 2">
    <name type="scientific">Paeniglutamicibacter kerguelensis</name>
    <dbReference type="NCBI Taxonomy" id="254788"/>
    <lineage>
        <taxon>Bacteria</taxon>
        <taxon>Bacillati</taxon>
        <taxon>Actinomycetota</taxon>
        <taxon>Actinomycetes</taxon>
        <taxon>Micrococcales</taxon>
        <taxon>Micrococcaceae</taxon>
        <taxon>Paeniglutamicibacter</taxon>
    </lineage>
</organism>
<sequence>MKMPTLDATISRRLLVNYRLDPEVARSLLPPGLRPRLAGDAAVGGICLLRLSAVRPQWIGANAGWSSEAAAHRIAVEWDDDSGTHAGVFIPVRHSSSRLPVVLGGTVLPGRHEHAGFSVSESLSRITIDARARDMRVHADVSDSKEWRSQLFGTLGEASTFLREGSTGWSPAKGGKTLDGIELSTRRWEVGATEVHDVGSSYFDALPPGAAELDHVLVMRDIPSRWSASEFPIAQNQSIC</sequence>
<gene>
    <name evidence="1" type="ORF">JOF47_001864</name>
</gene>
<dbReference type="Proteomes" id="UP001296993">
    <property type="component" value="Unassembled WGS sequence"/>
</dbReference>
<name>A0ABS4XCZ0_9MICC</name>
<evidence type="ECO:0008006" key="3">
    <source>
        <dbReference type="Google" id="ProtNLM"/>
    </source>
</evidence>
<proteinExistence type="predicted"/>
<accession>A0ABS4XCZ0</accession>
<evidence type="ECO:0000313" key="1">
    <source>
        <dbReference type="EMBL" id="MBP2386353.1"/>
    </source>
</evidence>